<evidence type="ECO:0000259" key="4">
    <source>
        <dbReference type="Pfam" id="PF13505"/>
    </source>
</evidence>
<dbReference type="Gene3D" id="2.40.160.20">
    <property type="match status" value="1"/>
</dbReference>
<keyword evidence="6" id="KW-1185">Reference proteome</keyword>
<dbReference type="Proteomes" id="UP001165342">
    <property type="component" value="Unassembled WGS sequence"/>
</dbReference>
<accession>A0ABT0RZZ5</accession>
<evidence type="ECO:0000256" key="3">
    <source>
        <dbReference type="SAM" id="SignalP"/>
    </source>
</evidence>
<dbReference type="InterPro" id="IPR027385">
    <property type="entry name" value="Beta-barrel_OMP"/>
</dbReference>
<comment type="caution">
    <text evidence="5">The sequence shown here is derived from an EMBL/GenBank/DDBJ whole genome shotgun (WGS) entry which is preliminary data.</text>
</comment>
<proteinExistence type="predicted"/>
<feature type="region of interest" description="Disordered" evidence="2">
    <location>
        <begin position="251"/>
        <end position="302"/>
    </location>
</feature>
<sequence>MIKYLLAASALLVFATPAAATDNSFYVGGDLGAVWPKSHNLEGSIDFIDPRLTDIPFRTVGDLHYKAGIDGDLLAGYDFGIFRLEGEVGYKHGNIKSSQTAQDFLDAINSAAGSTFTTSDFNIDRKTNVWSGMVNGWLDFGGNGAGHIGGGIGAGAGYAGVHEFGSSHSTFAWQGLAQLYYPVSDQFDVGIKYRYFHAGKNDGTDTLTWDAPAVCAGPAICSGGTAVLGDNARFVSHSALLSLVYNFAAAKQPAPPPPPPPPPPPAPATQTCPDGSVIEVTATCPPPPPPPPPPVAAPERGN</sequence>
<dbReference type="InterPro" id="IPR011250">
    <property type="entry name" value="OMP/PagP_B-barrel"/>
</dbReference>
<keyword evidence="1 3" id="KW-0732">Signal</keyword>
<evidence type="ECO:0000256" key="2">
    <source>
        <dbReference type="SAM" id="MobiDB-lite"/>
    </source>
</evidence>
<organism evidence="5 6">
    <name type="scientific">Sphingomonas hankyongi</name>
    <dbReference type="NCBI Taxonomy" id="2908209"/>
    <lineage>
        <taxon>Bacteria</taxon>
        <taxon>Pseudomonadati</taxon>
        <taxon>Pseudomonadota</taxon>
        <taxon>Alphaproteobacteria</taxon>
        <taxon>Sphingomonadales</taxon>
        <taxon>Sphingomonadaceae</taxon>
        <taxon>Sphingomonas</taxon>
    </lineage>
</organism>
<dbReference type="EMBL" id="JAMGBE010000001">
    <property type="protein sequence ID" value="MCL6729174.1"/>
    <property type="molecule type" value="Genomic_DNA"/>
</dbReference>
<name>A0ABT0RZZ5_9SPHN</name>
<feature type="signal peptide" evidence="3">
    <location>
        <begin position="1"/>
        <end position="20"/>
    </location>
</feature>
<evidence type="ECO:0000313" key="5">
    <source>
        <dbReference type="EMBL" id="MCL6729174.1"/>
    </source>
</evidence>
<dbReference type="SUPFAM" id="SSF56925">
    <property type="entry name" value="OMPA-like"/>
    <property type="match status" value="1"/>
</dbReference>
<feature type="compositionally biased region" description="Pro residues" evidence="2">
    <location>
        <begin position="284"/>
        <end position="296"/>
    </location>
</feature>
<dbReference type="Pfam" id="PF13505">
    <property type="entry name" value="OMP_b-brl"/>
    <property type="match status" value="1"/>
</dbReference>
<feature type="compositionally biased region" description="Pro residues" evidence="2">
    <location>
        <begin position="253"/>
        <end position="267"/>
    </location>
</feature>
<feature type="chain" id="PRO_5046309884" evidence="3">
    <location>
        <begin position="21"/>
        <end position="302"/>
    </location>
</feature>
<reference evidence="5" key="1">
    <citation type="submission" date="2022-05" db="EMBL/GenBank/DDBJ databases">
        <authorList>
            <person name="Jo J.-H."/>
            <person name="Im W.-T."/>
        </authorList>
    </citation>
    <scope>NUCLEOTIDE SEQUENCE</scope>
    <source>
        <strain evidence="5">SE220</strain>
    </source>
</reference>
<evidence type="ECO:0000256" key="1">
    <source>
        <dbReference type="ARBA" id="ARBA00022729"/>
    </source>
</evidence>
<gene>
    <name evidence="5" type="ORF">LZ538_03775</name>
</gene>
<feature type="domain" description="Outer membrane protein beta-barrel" evidence="4">
    <location>
        <begin position="7"/>
        <end position="205"/>
    </location>
</feature>
<evidence type="ECO:0000313" key="6">
    <source>
        <dbReference type="Proteomes" id="UP001165342"/>
    </source>
</evidence>
<protein>
    <submittedName>
        <fullName evidence="5">Outer membrane beta-barrel protein</fullName>
    </submittedName>
</protein>
<dbReference type="RefSeq" id="WP_249830656.1">
    <property type="nucleotide sequence ID" value="NZ_JAMGBE010000001.1"/>
</dbReference>